<sequence>MPDVETKRFNPTVELILGIIIAFLGVLVFIAGILVIIF</sequence>
<protein>
    <submittedName>
        <fullName evidence="2">Uncharacterized protein</fullName>
    </submittedName>
</protein>
<keyword evidence="1" id="KW-0472">Membrane</keyword>
<accession>A0AAU8PW53</accession>
<feature type="transmembrane region" description="Helical" evidence="1">
    <location>
        <begin position="15"/>
        <end position="37"/>
    </location>
</feature>
<evidence type="ECO:0000256" key="1">
    <source>
        <dbReference type="SAM" id="Phobius"/>
    </source>
</evidence>
<keyword evidence="1" id="KW-0812">Transmembrane</keyword>
<dbReference type="AlphaFoldDB" id="A0AAU8PW53"/>
<evidence type="ECO:0000313" key="2">
    <source>
        <dbReference type="EMBL" id="AEG13883.1"/>
    </source>
</evidence>
<keyword evidence="3" id="KW-1185">Reference proteome</keyword>
<evidence type="ECO:0000313" key="3">
    <source>
        <dbReference type="Proteomes" id="UP000009229"/>
    </source>
</evidence>
<dbReference type="EMBL" id="CP002770">
    <property type="protein sequence ID" value="AEG13883.1"/>
    <property type="molecule type" value="Genomic_DNA"/>
</dbReference>
<organism evidence="2 3">
    <name type="scientific">Desulfofundulus kuznetsovii (strain DSM 6115 / VKM B-1805 / 17)</name>
    <name type="common">Desulfotomaculum kuznetsovii</name>
    <dbReference type="NCBI Taxonomy" id="760568"/>
    <lineage>
        <taxon>Bacteria</taxon>
        <taxon>Bacillati</taxon>
        <taxon>Bacillota</taxon>
        <taxon>Clostridia</taxon>
        <taxon>Eubacteriales</taxon>
        <taxon>Peptococcaceae</taxon>
        <taxon>Desulfofundulus</taxon>
    </lineage>
</organism>
<dbReference type="KEGG" id="dku:Desku_0246"/>
<gene>
    <name evidence="2" type="ordered locus">Desku_0246</name>
</gene>
<proteinExistence type="predicted"/>
<keyword evidence="1" id="KW-1133">Transmembrane helix</keyword>
<reference evidence="3" key="1">
    <citation type="submission" date="2011-05" db="EMBL/GenBank/DDBJ databases">
        <title>Complete sequence of Desulfotomaculum kuznetsovii DSM 6115.</title>
        <authorList>
            <person name="Lucas S."/>
            <person name="Han J."/>
            <person name="Lapidus A."/>
            <person name="Cheng J.-F."/>
            <person name="Goodwin L."/>
            <person name="Pitluck S."/>
            <person name="Peters L."/>
            <person name="Mikhailova N."/>
            <person name="Lu M."/>
            <person name="Saunders E."/>
            <person name="Han C."/>
            <person name="Tapia R."/>
            <person name="Land M."/>
            <person name="Hauser L."/>
            <person name="Kyrpides N."/>
            <person name="Ivanova N."/>
            <person name="Pagani I."/>
            <person name="Nazina T."/>
            <person name="Ivanova A."/>
            <person name="Parshina S."/>
            <person name="Kuever J."/>
            <person name="Muyzer G."/>
            <person name="Plugge C."/>
            <person name="Stams A."/>
            <person name="Woyke T."/>
        </authorList>
    </citation>
    <scope>NUCLEOTIDE SEQUENCE [LARGE SCALE GENOMIC DNA]</scope>
    <source>
        <strain evidence="3">DSM 6115 / VKM B-1805 / 17</strain>
    </source>
</reference>
<dbReference type="Proteomes" id="UP000009229">
    <property type="component" value="Chromosome"/>
</dbReference>
<name>A0AAU8PW53_DESK7</name>